<dbReference type="Pfam" id="PF02136">
    <property type="entry name" value="NTF2"/>
    <property type="match status" value="1"/>
</dbReference>
<feature type="region of interest" description="Disordered" evidence="9">
    <location>
        <begin position="137"/>
        <end position="161"/>
    </location>
</feature>
<dbReference type="InterPro" id="IPR002075">
    <property type="entry name" value="NTF2_dom"/>
</dbReference>
<feature type="domain" description="PB1" evidence="12">
    <location>
        <begin position="686"/>
        <end position="782"/>
    </location>
</feature>
<dbReference type="GO" id="GO:0005829">
    <property type="term" value="C:cytosol"/>
    <property type="evidence" value="ECO:0007669"/>
    <property type="project" value="TreeGrafter"/>
</dbReference>
<dbReference type="SMART" id="SM00360">
    <property type="entry name" value="RRM"/>
    <property type="match status" value="2"/>
</dbReference>
<dbReference type="Pfam" id="PF02309">
    <property type="entry name" value="AUX_IAA"/>
    <property type="match status" value="1"/>
</dbReference>
<dbReference type="SUPFAM" id="SSF54427">
    <property type="entry name" value="NTF2-like"/>
    <property type="match status" value="1"/>
</dbReference>
<evidence type="ECO:0000313" key="13">
    <source>
        <dbReference type="EMBL" id="PWA50830.1"/>
    </source>
</evidence>
<dbReference type="Proteomes" id="UP000245207">
    <property type="component" value="Unassembled WGS sequence"/>
</dbReference>
<feature type="compositionally biased region" description="Acidic residues" evidence="9">
    <location>
        <begin position="204"/>
        <end position="221"/>
    </location>
</feature>
<dbReference type="InterPro" id="IPR033389">
    <property type="entry name" value="AUX/IAA_dom"/>
</dbReference>
<dbReference type="CDD" id="cd00780">
    <property type="entry name" value="NTF2"/>
    <property type="match status" value="1"/>
</dbReference>
<dbReference type="PROSITE" id="PS50102">
    <property type="entry name" value="RRM"/>
    <property type="match status" value="2"/>
</dbReference>
<evidence type="ECO:0000259" key="12">
    <source>
        <dbReference type="PROSITE" id="PS51745"/>
    </source>
</evidence>
<name>A0A2U1LPA2_ARTAN</name>
<keyword evidence="3 8" id="KW-0805">Transcription regulation</keyword>
<dbReference type="SUPFAM" id="SSF54277">
    <property type="entry name" value="CAD &amp; PB1 domains"/>
    <property type="match status" value="1"/>
</dbReference>
<evidence type="ECO:0000256" key="2">
    <source>
        <dbReference type="ARBA" id="ARBA00022884"/>
    </source>
</evidence>
<dbReference type="EMBL" id="PKPP01008391">
    <property type="protein sequence ID" value="PWA50830.1"/>
    <property type="molecule type" value="Genomic_DNA"/>
</dbReference>
<comment type="function">
    <text evidence="8">Aux/IAA proteins are short-lived transcriptional factors that function as repressors of early auxin response genes at low auxin concentrations.</text>
</comment>
<dbReference type="GO" id="GO:0005634">
    <property type="term" value="C:nucleus"/>
    <property type="evidence" value="ECO:0007669"/>
    <property type="project" value="UniProtKB-SubCell"/>
</dbReference>
<evidence type="ECO:0000256" key="9">
    <source>
        <dbReference type="SAM" id="MobiDB-lite"/>
    </source>
</evidence>
<comment type="similarity">
    <text evidence="8">Belongs to the Aux/IAA family.</text>
</comment>
<dbReference type="InterPro" id="IPR018222">
    <property type="entry name" value="Nuclear_transport_factor_2_euk"/>
</dbReference>
<keyword evidence="2 7" id="KW-0694">RNA-binding</keyword>
<dbReference type="InterPro" id="IPR000504">
    <property type="entry name" value="RRM_dom"/>
</dbReference>
<evidence type="ECO:0000256" key="8">
    <source>
        <dbReference type="RuleBase" id="RU004549"/>
    </source>
</evidence>
<feature type="compositionally biased region" description="Polar residues" evidence="9">
    <location>
        <begin position="148"/>
        <end position="157"/>
    </location>
</feature>
<reference evidence="13 14" key="1">
    <citation type="journal article" date="2018" name="Mol. Plant">
        <title>The genome of Artemisia annua provides insight into the evolution of Asteraceae family and artemisinin biosynthesis.</title>
        <authorList>
            <person name="Shen Q."/>
            <person name="Zhang L."/>
            <person name="Liao Z."/>
            <person name="Wang S."/>
            <person name="Yan T."/>
            <person name="Shi P."/>
            <person name="Liu M."/>
            <person name="Fu X."/>
            <person name="Pan Q."/>
            <person name="Wang Y."/>
            <person name="Lv Z."/>
            <person name="Lu X."/>
            <person name="Zhang F."/>
            <person name="Jiang W."/>
            <person name="Ma Y."/>
            <person name="Chen M."/>
            <person name="Hao X."/>
            <person name="Li L."/>
            <person name="Tang Y."/>
            <person name="Lv G."/>
            <person name="Zhou Y."/>
            <person name="Sun X."/>
            <person name="Brodelius P.E."/>
            <person name="Rose J.K.C."/>
            <person name="Tang K."/>
        </authorList>
    </citation>
    <scope>NUCLEOTIDE SEQUENCE [LARGE SCALE GENOMIC DNA]</scope>
    <source>
        <strain evidence="14">cv. Huhao1</strain>
        <tissue evidence="13">Leaf</tissue>
    </source>
</reference>
<dbReference type="Gene3D" id="3.10.450.50">
    <property type="match status" value="1"/>
</dbReference>
<dbReference type="PROSITE" id="PS50177">
    <property type="entry name" value="NTF2_DOMAIN"/>
    <property type="match status" value="1"/>
</dbReference>
<dbReference type="InterPro" id="IPR053793">
    <property type="entry name" value="PB1-like"/>
</dbReference>
<dbReference type="CDD" id="cd00590">
    <property type="entry name" value="RRM_SF"/>
    <property type="match status" value="2"/>
</dbReference>
<keyword evidence="4 8" id="KW-0804">Transcription</keyword>
<dbReference type="Gene3D" id="3.30.70.330">
    <property type="match status" value="2"/>
</dbReference>
<keyword evidence="6 8" id="KW-0927">Auxin signaling pathway</keyword>
<proteinExistence type="inferred from homology"/>
<feature type="domain" description="RRM" evidence="10">
    <location>
        <begin position="500"/>
        <end position="577"/>
    </location>
</feature>
<dbReference type="InterPro" id="IPR012677">
    <property type="entry name" value="Nucleotide-bd_a/b_plait_sf"/>
</dbReference>
<evidence type="ECO:0000313" key="14">
    <source>
        <dbReference type="Proteomes" id="UP000245207"/>
    </source>
</evidence>
<keyword evidence="8" id="KW-0678">Repressor</keyword>
<feature type="region of interest" description="Disordered" evidence="9">
    <location>
        <begin position="194"/>
        <end position="222"/>
    </location>
</feature>
<comment type="subunit">
    <text evidence="8">Homodimers and heterodimers.</text>
</comment>
<dbReference type="InterPro" id="IPR035979">
    <property type="entry name" value="RBD_domain_sf"/>
</dbReference>
<dbReference type="PROSITE" id="PS51745">
    <property type="entry name" value="PB1"/>
    <property type="match status" value="1"/>
</dbReference>
<evidence type="ECO:0000256" key="1">
    <source>
        <dbReference type="ARBA" id="ARBA00004123"/>
    </source>
</evidence>
<dbReference type="SUPFAM" id="SSF54928">
    <property type="entry name" value="RNA-binding domain, RBD"/>
    <property type="match status" value="2"/>
</dbReference>
<sequence>MANQYSSSVTASQVGSYFVQQYYQVLQQQPEFVHQFYADSSTMVRVDGDSTETASAIFQIHSLVQSLHFSGIEVKTINSLESWSQGIVVVVTGSVRSKLFNGWRKFVQTFLLAPQEKGYFVMNDIFHFVSEEVTHQHPQPTPVETKVDSQPISSTPHELQVGEEELEVETRENINSLNLEGNYEEDDYYNASHETQHLQQQHEEEYESEGYEEEPQLEEEPQNTVDYVEEPAHYNTVDVQEPTHYNAVEYVQEPVPVVEEPVAEPVKFTYASILRSKGKTSPSVPAQPPVNKSVPAATSEWDSIPEPVAQPPPVSYVPEPITQVPQESYNNEEVDSKSVYVRNLPTTVTSLEIFQEFKNFGQIKQDGVFLKNRKDVGVCFAFVEFEDVEGVQKAIEASPIQLAGRQVYIEERRANSSGASRGGKLARAVRWAGLGNLRSKGKTSPSVPTQPPVNKSVPAATSEWDSIPEPVAQPPPVSYVPEPITQVPQESYNNEEVDSKSVYVRNLPTTVTSLEIFQEFKNFGQIKQDGVFLKNRKDVGVCFAFVEFEDVEGVQKAIEASPIQLAGRQVYIEERRANSSGASRGGSLPYNFYGDCAGSVYLTLVVETINNNMVYGDNEVSSTLFKNLESRHVVGQHGNVDATDPTHVASNSGFGCISTSISMVGWPPVARGHNMNNQTSSPEIDPETVKVTMDGVPVGWKVDLRDHNSYETLTETLVDMFRDRGLNTEGVGPSYLLNGKSEYVLTYKDDEGDLMFAKYIPWTMFRSSVKKIRILKNSEAQCLGYRERTVEAAASEESKTTDNI</sequence>
<evidence type="ECO:0000256" key="3">
    <source>
        <dbReference type="ARBA" id="ARBA00023015"/>
    </source>
</evidence>
<dbReference type="InterPro" id="IPR032710">
    <property type="entry name" value="NTF2-like_dom_sf"/>
</dbReference>
<dbReference type="OrthoDB" id="339151at2759"/>
<keyword evidence="14" id="KW-1185">Reference proteome</keyword>
<evidence type="ECO:0000256" key="4">
    <source>
        <dbReference type="ARBA" id="ARBA00023163"/>
    </source>
</evidence>
<dbReference type="AlphaFoldDB" id="A0A2U1LPA2"/>
<keyword evidence="5 8" id="KW-0539">Nucleus</keyword>
<dbReference type="FunFam" id="3.10.450.50:FF:000003">
    <property type="entry name" value="Nuclear transport factor 2 family protein"/>
    <property type="match status" value="1"/>
</dbReference>
<dbReference type="GO" id="GO:0009734">
    <property type="term" value="P:auxin-activated signaling pathway"/>
    <property type="evidence" value="ECO:0007669"/>
    <property type="project" value="UniProtKB-UniRule"/>
</dbReference>
<feature type="region of interest" description="Disordered" evidence="9">
    <location>
        <begin position="436"/>
        <end position="460"/>
    </location>
</feature>
<feature type="domain" description="RRM" evidence="10">
    <location>
        <begin position="337"/>
        <end position="414"/>
    </location>
</feature>
<feature type="region of interest" description="Disordered" evidence="9">
    <location>
        <begin position="278"/>
        <end position="297"/>
    </location>
</feature>
<dbReference type="PANTHER" id="PTHR10693">
    <property type="entry name" value="RAS GTPASE-ACTIVATING PROTEIN-BINDING PROTEIN"/>
    <property type="match status" value="1"/>
</dbReference>
<dbReference type="Gene3D" id="3.10.20.90">
    <property type="entry name" value="Phosphatidylinositol 3-kinase Catalytic Subunit, Chain A, domain 1"/>
    <property type="match status" value="1"/>
</dbReference>
<comment type="caution">
    <text evidence="13">The sequence shown here is derived from an EMBL/GenBank/DDBJ whole genome shotgun (WGS) entry which is preliminary data.</text>
</comment>
<dbReference type="Pfam" id="PF00076">
    <property type="entry name" value="RRM_1"/>
    <property type="match status" value="2"/>
</dbReference>
<evidence type="ECO:0000259" key="10">
    <source>
        <dbReference type="PROSITE" id="PS50102"/>
    </source>
</evidence>
<dbReference type="InterPro" id="IPR039539">
    <property type="entry name" value="Ras_GTPase_bind_prot"/>
</dbReference>
<gene>
    <name evidence="13" type="ORF">CTI12_AA470600</name>
</gene>
<comment type="subcellular location">
    <subcellularLocation>
        <location evidence="1 8">Nucleus</location>
    </subcellularLocation>
</comment>
<accession>A0A2U1LPA2</accession>
<feature type="compositionally biased region" description="Basic and acidic residues" evidence="9">
    <location>
        <begin position="194"/>
        <end position="203"/>
    </location>
</feature>
<protein>
    <recommendedName>
        <fullName evidence="8">Auxin-responsive protein</fullName>
    </recommendedName>
</protein>
<evidence type="ECO:0000256" key="5">
    <source>
        <dbReference type="ARBA" id="ARBA00023242"/>
    </source>
</evidence>
<feature type="domain" description="NTF2" evidence="11">
    <location>
        <begin position="14"/>
        <end position="128"/>
    </location>
</feature>
<organism evidence="13 14">
    <name type="scientific">Artemisia annua</name>
    <name type="common">Sweet wormwood</name>
    <dbReference type="NCBI Taxonomy" id="35608"/>
    <lineage>
        <taxon>Eukaryota</taxon>
        <taxon>Viridiplantae</taxon>
        <taxon>Streptophyta</taxon>
        <taxon>Embryophyta</taxon>
        <taxon>Tracheophyta</taxon>
        <taxon>Spermatophyta</taxon>
        <taxon>Magnoliopsida</taxon>
        <taxon>eudicotyledons</taxon>
        <taxon>Gunneridae</taxon>
        <taxon>Pentapetalae</taxon>
        <taxon>asterids</taxon>
        <taxon>campanulids</taxon>
        <taxon>Asterales</taxon>
        <taxon>Asteraceae</taxon>
        <taxon>Asteroideae</taxon>
        <taxon>Anthemideae</taxon>
        <taxon>Artemisiinae</taxon>
        <taxon>Artemisia</taxon>
    </lineage>
</organism>
<dbReference type="GO" id="GO:1990904">
    <property type="term" value="C:ribonucleoprotein complex"/>
    <property type="evidence" value="ECO:0007669"/>
    <property type="project" value="TreeGrafter"/>
</dbReference>
<dbReference type="STRING" id="35608.A0A2U1LPA2"/>
<evidence type="ECO:0000256" key="7">
    <source>
        <dbReference type="PROSITE-ProRule" id="PRU00176"/>
    </source>
</evidence>
<dbReference type="GO" id="GO:0003729">
    <property type="term" value="F:mRNA binding"/>
    <property type="evidence" value="ECO:0007669"/>
    <property type="project" value="TreeGrafter"/>
</dbReference>
<evidence type="ECO:0000256" key="6">
    <source>
        <dbReference type="ARBA" id="ARBA00023294"/>
    </source>
</evidence>
<evidence type="ECO:0000259" key="11">
    <source>
        <dbReference type="PROSITE" id="PS50177"/>
    </source>
</evidence>
<dbReference type="PANTHER" id="PTHR10693:SF29">
    <property type="entry name" value="GB|AAD20086.1"/>
    <property type="match status" value="1"/>
</dbReference>